<dbReference type="EMBL" id="JAWDGP010008006">
    <property type="protein sequence ID" value="KAK3697594.1"/>
    <property type="molecule type" value="Genomic_DNA"/>
</dbReference>
<organism evidence="1 2">
    <name type="scientific">Elysia crispata</name>
    <name type="common">lettuce slug</name>
    <dbReference type="NCBI Taxonomy" id="231223"/>
    <lineage>
        <taxon>Eukaryota</taxon>
        <taxon>Metazoa</taxon>
        <taxon>Spiralia</taxon>
        <taxon>Lophotrochozoa</taxon>
        <taxon>Mollusca</taxon>
        <taxon>Gastropoda</taxon>
        <taxon>Heterobranchia</taxon>
        <taxon>Euthyneura</taxon>
        <taxon>Panpulmonata</taxon>
        <taxon>Sacoglossa</taxon>
        <taxon>Placobranchoidea</taxon>
        <taxon>Plakobranchidae</taxon>
        <taxon>Elysia</taxon>
    </lineage>
</organism>
<name>A0AAE1CJ63_9GAST</name>
<dbReference type="AlphaFoldDB" id="A0AAE1CJ63"/>
<gene>
    <name evidence="1" type="ORF">RRG08_033324</name>
</gene>
<accession>A0AAE1CJ63</accession>
<proteinExistence type="predicted"/>
<comment type="caution">
    <text evidence="1">The sequence shown here is derived from an EMBL/GenBank/DDBJ whole genome shotgun (WGS) entry which is preliminary data.</text>
</comment>
<protein>
    <submittedName>
        <fullName evidence="1">Uncharacterized protein</fullName>
    </submittedName>
</protein>
<reference evidence="1" key="1">
    <citation type="journal article" date="2023" name="G3 (Bethesda)">
        <title>A reference genome for the long-term kleptoplast-retaining sea slug Elysia crispata morphotype clarki.</title>
        <authorList>
            <person name="Eastman K.E."/>
            <person name="Pendleton A.L."/>
            <person name="Shaikh M.A."/>
            <person name="Suttiyut T."/>
            <person name="Ogas R."/>
            <person name="Tomko P."/>
            <person name="Gavelis G."/>
            <person name="Widhalm J.R."/>
            <person name="Wisecaver J.H."/>
        </authorList>
    </citation>
    <scope>NUCLEOTIDE SEQUENCE</scope>
    <source>
        <strain evidence="1">ECLA1</strain>
    </source>
</reference>
<evidence type="ECO:0000313" key="1">
    <source>
        <dbReference type="EMBL" id="KAK3697594.1"/>
    </source>
</evidence>
<keyword evidence="2" id="KW-1185">Reference proteome</keyword>
<evidence type="ECO:0000313" key="2">
    <source>
        <dbReference type="Proteomes" id="UP001283361"/>
    </source>
</evidence>
<dbReference type="Proteomes" id="UP001283361">
    <property type="component" value="Unassembled WGS sequence"/>
</dbReference>
<sequence>MGLRTLGLKTKLSVDLQKYAVHRTEENTFGKSSTVEVNQRHVTPLGIKAAELKDLQTYCRKGIFLTQRATMCQ</sequence>